<feature type="compositionally biased region" description="Polar residues" evidence="18">
    <location>
        <begin position="63"/>
        <end position="72"/>
    </location>
</feature>
<comment type="subcellular location">
    <subcellularLocation>
        <location evidence="4">Membrane</location>
        <topology evidence="4">Multi-pass membrane protein</topology>
    </subcellularLocation>
</comment>
<feature type="transmembrane region" description="Helical" evidence="19">
    <location>
        <begin position="159"/>
        <end position="182"/>
    </location>
</feature>
<keyword evidence="12 19" id="KW-1133">Transmembrane helix</keyword>
<evidence type="ECO:0000256" key="6">
    <source>
        <dbReference type="ARBA" id="ARBA00022692"/>
    </source>
</evidence>
<evidence type="ECO:0000256" key="12">
    <source>
        <dbReference type="ARBA" id="ARBA00022989"/>
    </source>
</evidence>
<feature type="transmembrane region" description="Helical" evidence="19">
    <location>
        <begin position="251"/>
        <end position="272"/>
    </location>
</feature>
<feature type="transmembrane region" description="Helical" evidence="19">
    <location>
        <begin position="725"/>
        <end position="746"/>
    </location>
</feature>
<reference evidence="21" key="1">
    <citation type="journal article" date="2023" name="Science">
        <title>Genome structures resolve the early diversification of teleost fishes.</title>
        <authorList>
            <person name="Parey E."/>
            <person name="Louis A."/>
            <person name="Montfort J."/>
            <person name="Bouchez O."/>
            <person name="Roques C."/>
            <person name="Iampietro C."/>
            <person name="Lluch J."/>
            <person name="Castinel A."/>
            <person name="Donnadieu C."/>
            <person name="Desvignes T."/>
            <person name="Floi Bucao C."/>
            <person name="Jouanno E."/>
            <person name="Wen M."/>
            <person name="Mejri S."/>
            <person name="Dirks R."/>
            <person name="Jansen H."/>
            <person name="Henkel C."/>
            <person name="Chen W.J."/>
            <person name="Zahm M."/>
            <person name="Cabau C."/>
            <person name="Klopp C."/>
            <person name="Thompson A.W."/>
            <person name="Robinson-Rechavi M."/>
            <person name="Braasch I."/>
            <person name="Lecointre G."/>
            <person name="Bobe J."/>
            <person name="Postlethwait J.H."/>
            <person name="Berthelot C."/>
            <person name="Roest Crollius H."/>
            <person name="Guiguen Y."/>
        </authorList>
    </citation>
    <scope>NUCLEOTIDE SEQUENCE</scope>
    <source>
        <strain evidence="21">NC1722</strain>
    </source>
</reference>
<feature type="compositionally biased region" description="Low complexity" evidence="18">
    <location>
        <begin position="632"/>
        <end position="652"/>
    </location>
</feature>
<organism evidence="21 22">
    <name type="scientific">Aldrovandia affinis</name>
    <dbReference type="NCBI Taxonomy" id="143900"/>
    <lineage>
        <taxon>Eukaryota</taxon>
        <taxon>Metazoa</taxon>
        <taxon>Chordata</taxon>
        <taxon>Craniata</taxon>
        <taxon>Vertebrata</taxon>
        <taxon>Euteleostomi</taxon>
        <taxon>Actinopterygii</taxon>
        <taxon>Neopterygii</taxon>
        <taxon>Teleostei</taxon>
        <taxon>Notacanthiformes</taxon>
        <taxon>Halosauridae</taxon>
        <taxon>Aldrovandia</taxon>
    </lineage>
</organism>
<name>A0AAD7R5G7_9TELE</name>
<dbReference type="PROSITE" id="PS00452">
    <property type="entry name" value="GUANYLATE_CYCLASE_1"/>
    <property type="match status" value="1"/>
</dbReference>
<dbReference type="SMART" id="SM00044">
    <property type="entry name" value="CYCc"/>
    <property type="match status" value="2"/>
</dbReference>
<dbReference type="PANTHER" id="PTHR45627:SF6">
    <property type="entry name" value="ADENYLATE CYCLASE TYPE 2"/>
    <property type="match status" value="1"/>
</dbReference>
<evidence type="ECO:0000256" key="2">
    <source>
        <dbReference type="ARBA" id="ARBA00001936"/>
    </source>
</evidence>
<feature type="region of interest" description="Disordered" evidence="18">
    <location>
        <begin position="588"/>
        <end position="607"/>
    </location>
</feature>
<dbReference type="PANTHER" id="PTHR45627">
    <property type="entry name" value="ADENYLATE CYCLASE TYPE 1"/>
    <property type="match status" value="1"/>
</dbReference>
<dbReference type="SUPFAM" id="SSF55073">
    <property type="entry name" value="Nucleotide cyclase"/>
    <property type="match status" value="3"/>
</dbReference>
<evidence type="ECO:0000256" key="7">
    <source>
        <dbReference type="ARBA" id="ARBA00022723"/>
    </source>
</evidence>
<dbReference type="Proteomes" id="UP001221898">
    <property type="component" value="Unassembled WGS sequence"/>
</dbReference>
<feature type="transmembrane region" description="Helical" evidence="19">
    <location>
        <begin position="919"/>
        <end position="936"/>
    </location>
</feature>
<dbReference type="GO" id="GO:0007193">
    <property type="term" value="P:adenylate cyclase-inhibiting G protein-coupled receptor signaling pathway"/>
    <property type="evidence" value="ECO:0007669"/>
    <property type="project" value="TreeGrafter"/>
</dbReference>
<evidence type="ECO:0000256" key="1">
    <source>
        <dbReference type="ARBA" id="ARBA00001593"/>
    </source>
</evidence>
<protein>
    <recommendedName>
        <fullName evidence="5">adenylate cyclase</fullName>
        <ecNumber evidence="5">4.6.1.1</ecNumber>
    </recommendedName>
</protein>
<keyword evidence="15" id="KW-0325">Glycoprotein</keyword>
<keyword evidence="10" id="KW-0067">ATP-binding</keyword>
<feature type="region of interest" description="Disordered" evidence="18">
    <location>
        <begin position="1"/>
        <end position="97"/>
    </location>
</feature>
<dbReference type="EC" id="4.6.1.1" evidence="5"/>
<evidence type="ECO:0000256" key="11">
    <source>
        <dbReference type="ARBA" id="ARBA00022842"/>
    </source>
</evidence>
<keyword evidence="13" id="KW-0115">cAMP biosynthesis</keyword>
<dbReference type="Pfam" id="PF16214">
    <property type="entry name" value="AC_N"/>
    <property type="match status" value="1"/>
</dbReference>
<comment type="cofactor">
    <cofactor evidence="2">
        <name>Mn(2+)</name>
        <dbReference type="ChEBI" id="CHEBI:29035"/>
    </cofactor>
</comment>
<sequence>TDQTLTSKTSTDQTLTSKTSTDQTLTSKTSTDETLTSKTSTDQTLTSKTSTDQTCTKILPHNSIDSSTSTVDSPAPAHVTMDTGRPESPPSPAGGRGCGRGCRRGLQHCLRRVCGAGLQCVEETPSVVFGLLLTMGFCIAIIIIFTITGRSVYVHVGSLAVVCVLLCVSAALLVALPWLPVVRRCGGSRTLRLGGTLHHRHRLHLLGGLCLGTVLPLTLSWALMVGIGTCVSHIIILSVYVPVTSPDSPDLAVQLVANAVLFVCVNCVGGFHRRLVERTHRRSQQNTESFSKLSLQRVIQKRKQEHLLLSVLPRYIALELKTEHLSDKKQSRERNFHNLYIRQHKDVSILYADIVGFTKLASSCTPEELVAVLNKLFGRFDDIAKAACGRTHRRSQQNTESFSKLSLQRVIQKRKQEHLLLSVLPRYIALELKTEHLSDKKQSRERNFHNLYIRQHKDVSILYADIVGFTKLASSCTPEELVAVLNKLFGRFDDIAKCVSGLPDRIPCHARNCVQMGLDMCTAINDLREATGVEISMRVGVHTGNVLCGGCTSQRKRCVTWAGGLRWRRGGGTRDSYLQGRNTYLIINPQTRGPGAPKPESLSTSGRKLRASVRMTQYLQSWQTINPFSNLSHAPHPEATPTATPAAPPTSTQHLSMGRPTPQTEHRSLNRRTSQVIDGSGIETLDTLDPGETKRSQRLDFVTLFFNEFSMEKKYRFSALEEKELCLSVGCLAVIFICVFTVHMLVSQKNTALGVSYGVTFPVIAVLLLVVFTGYLKRWRSKIPRGVQWVSSLSQAVSSRAALRLLLVFLSVLITLLMAILNFFFLPDPSCSGIPHNATVLESFNLYTVPYYLYTCLLAMLGVVVFVKICLEVKLFLATLAVVVYLALFLHVYAPRSDCYMLQLYSNGSQPAVLKEPKVMAGVWLFIFYFTVLILIRQDELACRVEFLLTQRFQKEREDMETMENINKLLLYNVLPEHVATHFMGKNHRNQDLYSTSCDCVCVMFASVPQFYKEFYNESNVNQDGLECLRALNEMIADFDELLSKPKFSCVEKIKTISSSYMAVSGLNQCYNRQDPKDSSMSYSHVRSMVDFAMAMMSSLENFNTHSFSNYKLRIGVNHGPVIAGVIGAHKPQYDIWGNTVNVASRMDSTGILDRIQVTEETAEVLKSLGYSLTLRGVITVKGKGELTTYFINTEN</sequence>
<dbReference type="Pfam" id="PF00211">
    <property type="entry name" value="Guanylate_cyc"/>
    <property type="match status" value="3"/>
</dbReference>
<dbReference type="InterPro" id="IPR032628">
    <property type="entry name" value="AC_N"/>
</dbReference>
<dbReference type="GO" id="GO:0004016">
    <property type="term" value="F:adenylate cyclase activity"/>
    <property type="evidence" value="ECO:0007669"/>
    <property type="project" value="UniProtKB-EC"/>
</dbReference>
<evidence type="ECO:0000256" key="14">
    <source>
        <dbReference type="ARBA" id="ARBA00023136"/>
    </source>
</evidence>
<keyword evidence="14 19" id="KW-0472">Membrane</keyword>
<proteinExistence type="inferred from homology"/>
<evidence type="ECO:0000256" key="16">
    <source>
        <dbReference type="ARBA" id="ARBA00023239"/>
    </source>
</evidence>
<evidence type="ECO:0000313" key="21">
    <source>
        <dbReference type="EMBL" id="KAJ8366244.1"/>
    </source>
</evidence>
<feature type="transmembrane region" description="Helical" evidence="19">
    <location>
        <begin position="851"/>
        <end position="870"/>
    </location>
</feature>
<feature type="domain" description="Guanylate cyclase" evidence="20">
    <location>
        <begin position="460"/>
        <end position="549"/>
    </location>
</feature>
<keyword evidence="16 17" id="KW-0456">Lyase</keyword>
<keyword evidence="7" id="KW-0479">Metal-binding</keyword>
<evidence type="ECO:0000256" key="19">
    <source>
        <dbReference type="SAM" id="Phobius"/>
    </source>
</evidence>
<dbReference type="GO" id="GO:0035556">
    <property type="term" value="P:intracellular signal transduction"/>
    <property type="evidence" value="ECO:0007669"/>
    <property type="project" value="InterPro"/>
</dbReference>
<evidence type="ECO:0000256" key="10">
    <source>
        <dbReference type="ARBA" id="ARBA00022840"/>
    </source>
</evidence>
<feature type="transmembrane region" description="Helical" evidence="19">
    <location>
        <begin position="801"/>
        <end position="825"/>
    </location>
</feature>
<evidence type="ECO:0000256" key="4">
    <source>
        <dbReference type="ARBA" id="ARBA00004141"/>
    </source>
</evidence>
<feature type="compositionally biased region" description="Polar residues" evidence="18">
    <location>
        <begin position="1"/>
        <end position="56"/>
    </location>
</feature>
<comment type="caution">
    <text evidence="21">The sequence shown here is derived from an EMBL/GenBank/DDBJ whole genome shotgun (WGS) entry which is preliminary data.</text>
</comment>
<keyword evidence="8" id="KW-0677">Repeat</keyword>
<dbReference type="Gene3D" id="3.30.70.1230">
    <property type="entry name" value="Nucleotide cyclase"/>
    <property type="match status" value="3"/>
</dbReference>
<feature type="transmembrane region" description="Helical" evidence="19">
    <location>
        <begin position="875"/>
        <end position="894"/>
    </location>
</feature>
<keyword evidence="6 19" id="KW-0812">Transmembrane</keyword>
<dbReference type="InterPro" id="IPR009398">
    <property type="entry name" value="Adcy_conserved_dom"/>
</dbReference>
<dbReference type="GO" id="GO:0006171">
    <property type="term" value="P:cAMP biosynthetic process"/>
    <property type="evidence" value="ECO:0007669"/>
    <property type="project" value="UniProtKB-KW"/>
</dbReference>
<feature type="domain" description="Guanylate cyclase" evidence="20">
    <location>
        <begin position="1002"/>
        <end position="1148"/>
    </location>
</feature>
<dbReference type="AlphaFoldDB" id="A0AAD7R5G7"/>
<evidence type="ECO:0000313" key="22">
    <source>
        <dbReference type="Proteomes" id="UP001221898"/>
    </source>
</evidence>
<feature type="non-terminal residue" evidence="21">
    <location>
        <position position="1"/>
    </location>
</feature>
<dbReference type="GO" id="GO:0007189">
    <property type="term" value="P:adenylate cyclase-activating G protein-coupled receptor signaling pathway"/>
    <property type="evidence" value="ECO:0007669"/>
    <property type="project" value="TreeGrafter"/>
</dbReference>
<keyword evidence="11" id="KW-0460">Magnesium</keyword>
<evidence type="ECO:0000256" key="5">
    <source>
        <dbReference type="ARBA" id="ARBA00012201"/>
    </source>
</evidence>
<feature type="transmembrane region" description="Helical" evidence="19">
    <location>
        <begin position="203"/>
        <end position="236"/>
    </location>
</feature>
<dbReference type="GO" id="GO:0046872">
    <property type="term" value="F:metal ion binding"/>
    <property type="evidence" value="ECO:0007669"/>
    <property type="project" value="UniProtKB-KW"/>
</dbReference>
<evidence type="ECO:0000256" key="15">
    <source>
        <dbReference type="ARBA" id="ARBA00023180"/>
    </source>
</evidence>
<dbReference type="GO" id="GO:0005524">
    <property type="term" value="F:ATP binding"/>
    <property type="evidence" value="ECO:0007669"/>
    <property type="project" value="UniProtKB-KW"/>
</dbReference>
<keyword evidence="22" id="KW-1185">Reference proteome</keyword>
<gene>
    <name evidence="21" type="ORF">AAFF_G00365070</name>
</gene>
<dbReference type="FunFam" id="3.30.70.1230:FF:000001">
    <property type="entry name" value="Adenylate cyclase"/>
    <property type="match status" value="1"/>
</dbReference>
<comment type="similarity">
    <text evidence="17">Belongs to the adenylyl cyclase class-4/guanylyl cyclase family.</text>
</comment>
<dbReference type="EMBL" id="JAINUG010000621">
    <property type="protein sequence ID" value="KAJ8366244.1"/>
    <property type="molecule type" value="Genomic_DNA"/>
</dbReference>
<feature type="transmembrane region" description="Helical" evidence="19">
    <location>
        <begin position="752"/>
        <end position="776"/>
    </location>
</feature>
<evidence type="ECO:0000256" key="3">
    <source>
        <dbReference type="ARBA" id="ARBA00001946"/>
    </source>
</evidence>
<evidence type="ECO:0000256" key="9">
    <source>
        <dbReference type="ARBA" id="ARBA00022741"/>
    </source>
</evidence>
<feature type="region of interest" description="Disordered" evidence="18">
    <location>
        <begin position="629"/>
        <end position="675"/>
    </location>
</feature>
<dbReference type="InterPro" id="IPR029787">
    <property type="entry name" value="Nucleotide_cyclase"/>
</dbReference>
<feature type="domain" description="Guanylate cyclase" evidence="20">
    <location>
        <begin position="348"/>
        <end position="385"/>
    </location>
</feature>
<dbReference type="InterPro" id="IPR018297">
    <property type="entry name" value="A/G_cyclase_CS"/>
</dbReference>
<evidence type="ECO:0000256" key="17">
    <source>
        <dbReference type="RuleBase" id="RU000405"/>
    </source>
</evidence>
<comment type="cofactor">
    <cofactor evidence="3">
        <name>Mg(2+)</name>
        <dbReference type="ChEBI" id="CHEBI:18420"/>
    </cofactor>
</comment>
<keyword evidence="9" id="KW-0547">Nucleotide-binding</keyword>
<dbReference type="Pfam" id="PF06327">
    <property type="entry name" value="Adcy_cons_dom"/>
    <property type="match status" value="1"/>
</dbReference>
<feature type="transmembrane region" description="Helical" evidence="19">
    <location>
        <begin position="127"/>
        <end position="147"/>
    </location>
</feature>
<evidence type="ECO:0000256" key="13">
    <source>
        <dbReference type="ARBA" id="ARBA00022998"/>
    </source>
</evidence>
<comment type="catalytic activity">
    <reaction evidence="1">
        <text>ATP = 3',5'-cyclic AMP + diphosphate</text>
        <dbReference type="Rhea" id="RHEA:15389"/>
        <dbReference type="ChEBI" id="CHEBI:30616"/>
        <dbReference type="ChEBI" id="CHEBI:33019"/>
        <dbReference type="ChEBI" id="CHEBI:58165"/>
        <dbReference type="EC" id="4.6.1.1"/>
    </reaction>
</comment>
<dbReference type="PROSITE" id="PS50125">
    <property type="entry name" value="GUANYLATE_CYCLASE_2"/>
    <property type="match status" value="3"/>
</dbReference>
<evidence type="ECO:0000259" key="20">
    <source>
        <dbReference type="PROSITE" id="PS50125"/>
    </source>
</evidence>
<accession>A0AAD7R5G7</accession>
<evidence type="ECO:0000256" key="8">
    <source>
        <dbReference type="ARBA" id="ARBA00022737"/>
    </source>
</evidence>
<dbReference type="InterPro" id="IPR001054">
    <property type="entry name" value="A/G_cyclase"/>
</dbReference>
<dbReference type="GO" id="GO:0005886">
    <property type="term" value="C:plasma membrane"/>
    <property type="evidence" value="ECO:0007669"/>
    <property type="project" value="InterPro"/>
</dbReference>
<dbReference type="CDD" id="cd07302">
    <property type="entry name" value="CHD"/>
    <property type="match status" value="2"/>
</dbReference>
<evidence type="ECO:0000256" key="18">
    <source>
        <dbReference type="SAM" id="MobiDB-lite"/>
    </source>
</evidence>